<dbReference type="InterPro" id="IPR042109">
    <property type="entry name" value="Adenylosuccinate_synth_dom1"/>
</dbReference>
<dbReference type="GO" id="GO:0005737">
    <property type="term" value="C:cytoplasm"/>
    <property type="evidence" value="ECO:0007669"/>
    <property type="project" value="UniProtKB-SubCell"/>
</dbReference>
<dbReference type="UniPathway" id="UPA00075">
    <property type="reaction ID" value="UER00335"/>
</dbReference>
<dbReference type="SMART" id="SM00788">
    <property type="entry name" value="Adenylsucc_synt"/>
    <property type="match status" value="1"/>
</dbReference>
<protein>
    <recommendedName>
        <fullName evidence="8 10">Adenylosuccinate synthetase</fullName>
        <shortName evidence="8">AMPSase</shortName>
        <shortName evidence="8">AdSS</shortName>
        <ecNumber evidence="8 10">6.3.4.4</ecNumber>
    </recommendedName>
    <alternativeName>
        <fullName evidence="8">IMP--aspartate ligase</fullName>
    </alternativeName>
</protein>
<comment type="subunit">
    <text evidence="1 8">Homodimer.</text>
</comment>
<keyword evidence="8" id="KW-0963">Cytoplasm</keyword>
<comment type="catalytic activity">
    <reaction evidence="8 10">
        <text>IMP + L-aspartate + GTP = N(6)-(1,2-dicarboxyethyl)-AMP + GDP + phosphate + 2 H(+)</text>
        <dbReference type="Rhea" id="RHEA:15753"/>
        <dbReference type="ChEBI" id="CHEBI:15378"/>
        <dbReference type="ChEBI" id="CHEBI:29991"/>
        <dbReference type="ChEBI" id="CHEBI:37565"/>
        <dbReference type="ChEBI" id="CHEBI:43474"/>
        <dbReference type="ChEBI" id="CHEBI:57567"/>
        <dbReference type="ChEBI" id="CHEBI:58053"/>
        <dbReference type="ChEBI" id="CHEBI:58189"/>
        <dbReference type="EC" id="6.3.4.4"/>
    </reaction>
</comment>
<dbReference type="GO" id="GO:0004019">
    <property type="term" value="F:adenylosuccinate synthase activity"/>
    <property type="evidence" value="ECO:0007669"/>
    <property type="project" value="UniProtKB-UniRule"/>
</dbReference>
<dbReference type="Gene3D" id="3.90.170.10">
    <property type="entry name" value="Adenylosuccinate Synthetase, subunit A, domain 3"/>
    <property type="match status" value="1"/>
</dbReference>
<organism evidence="11 12">
    <name type="scientific">Taibaiella soli</name>
    <dbReference type="NCBI Taxonomy" id="1649169"/>
    <lineage>
        <taxon>Bacteria</taxon>
        <taxon>Pseudomonadati</taxon>
        <taxon>Bacteroidota</taxon>
        <taxon>Chitinophagia</taxon>
        <taxon>Chitinophagales</taxon>
        <taxon>Chitinophagaceae</taxon>
        <taxon>Taibaiella</taxon>
    </lineage>
</organism>
<dbReference type="InterPro" id="IPR018220">
    <property type="entry name" value="Adenylosuccin_syn_GTP-bd"/>
</dbReference>
<sequence length="427" mass="46652">MAVDVVLGLQWGDEGKGKIVDVLSESYQLVARFQGGPNAGHTLEFGGRKFVLNTIPSGVFSPNTVNLIGNGVVIDPVGFKAEVEGLKTHGFDLLTSGNLKIAKRAHLILPTHQLLDAASERELGTNKIGSTLKGIGPAYMDKTGRSGLRVGDILLPDFMDRYQKLVAKHQSILLVLYGEVPDFTDREQAFFDGVEFLKQFALVDAEHLIHQCLQEGHRILAEGAQGTLLDVDFGTYPFVTASTTITAGACIGLGVAPQKIGEVIGIFKAYCTRVGGGPFPTEQINEIGEQLRQTGKEFGAVSGRPRRTGWLDLPALKQAILLNGVTQLVMTKADVLDNFEQINVCTHYLQDSVKIDYLPYEMDQHNIEPVYKTFPGWQTAISSMSTAAEMPEALKAYLRFLESALGLPVRYLSVGPDRMQTIDLFNK</sequence>
<evidence type="ECO:0000256" key="8">
    <source>
        <dbReference type="HAMAP-Rule" id="MF_00011"/>
    </source>
</evidence>
<keyword evidence="12" id="KW-1185">Reference proteome</keyword>
<dbReference type="FunFam" id="1.10.300.10:FF:000001">
    <property type="entry name" value="Adenylosuccinate synthetase"/>
    <property type="match status" value="1"/>
</dbReference>
<feature type="binding site" evidence="8">
    <location>
        <begin position="40"/>
        <end position="42"/>
    </location>
    <ligand>
        <name>GTP</name>
        <dbReference type="ChEBI" id="CHEBI:37565"/>
    </ligand>
</feature>
<evidence type="ECO:0000313" key="11">
    <source>
        <dbReference type="EMBL" id="PZF72310.1"/>
    </source>
</evidence>
<feature type="active site" evidence="9">
    <location>
        <position position="142"/>
    </location>
</feature>
<feature type="active site" description="Proton donor" evidence="8">
    <location>
        <position position="41"/>
    </location>
</feature>
<dbReference type="Gene3D" id="3.40.440.10">
    <property type="entry name" value="Adenylosuccinate Synthetase, subunit A, domain 1"/>
    <property type="match status" value="1"/>
</dbReference>
<feature type="binding site" description="in other chain" evidence="8">
    <location>
        <begin position="38"/>
        <end position="41"/>
    </location>
    <ligand>
        <name>IMP</name>
        <dbReference type="ChEBI" id="CHEBI:58053"/>
        <note>ligand shared between dimeric partners</note>
    </ligand>
</feature>
<dbReference type="SUPFAM" id="SSF52540">
    <property type="entry name" value="P-loop containing nucleoside triphosphate hydrolases"/>
    <property type="match status" value="1"/>
</dbReference>
<dbReference type="InterPro" id="IPR042110">
    <property type="entry name" value="Adenylosuccinate_synth_dom2"/>
</dbReference>
<dbReference type="PANTHER" id="PTHR11846">
    <property type="entry name" value="ADENYLOSUCCINATE SYNTHETASE"/>
    <property type="match status" value="1"/>
</dbReference>
<comment type="function">
    <text evidence="8">Plays an important role in the de novo pathway of purine nucleotide biosynthesis. Catalyzes the first committed step in the biosynthesis of AMP from IMP.</text>
</comment>
<feature type="binding site" evidence="8">
    <location>
        <position position="306"/>
    </location>
    <ligand>
        <name>GTP</name>
        <dbReference type="ChEBI" id="CHEBI:37565"/>
    </ligand>
</feature>
<keyword evidence="6 8" id="KW-0460">Magnesium</keyword>
<feature type="binding site" description="in other chain" evidence="8">
    <location>
        <position position="240"/>
    </location>
    <ligand>
        <name>IMP</name>
        <dbReference type="ChEBI" id="CHEBI:58053"/>
        <note>ligand shared between dimeric partners</note>
    </ligand>
</feature>
<dbReference type="InterPro" id="IPR027417">
    <property type="entry name" value="P-loop_NTPase"/>
</dbReference>
<keyword evidence="3 8" id="KW-0479">Metal-binding</keyword>
<dbReference type="PROSITE" id="PS00513">
    <property type="entry name" value="ADENYLOSUCCIN_SYN_2"/>
    <property type="match status" value="1"/>
</dbReference>
<comment type="similarity">
    <text evidence="8 10">Belongs to the adenylosuccinate synthetase family.</text>
</comment>
<dbReference type="PROSITE" id="PS01266">
    <property type="entry name" value="ADENYLOSUCCIN_SYN_1"/>
    <property type="match status" value="1"/>
</dbReference>
<evidence type="ECO:0000256" key="3">
    <source>
        <dbReference type="ARBA" id="ARBA00022723"/>
    </source>
</evidence>
<dbReference type="GO" id="GO:0046040">
    <property type="term" value="P:IMP metabolic process"/>
    <property type="evidence" value="ECO:0007669"/>
    <property type="project" value="TreeGrafter"/>
</dbReference>
<evidence type="ECO:0000256" key="9">
    <source>
        <dbReference type="PROSITE-ProRule" id="PRU10134"/>
    </source>
</evidence>
<evidence type="ECO:0000313" key="12">
    <source>
        <dbReference type="Proteomes" id="UP000248745"/>
    </source>
</evidence>
<dbReference type="InterPro" id="IPR033128">
    <property type="entry name" value="Adenylosuccin_syn_Lys_AS"/>
</dbReference>
<dbReference type="GO" id="GO:0000287">
    <property type="term" value="F:magnesium ion binding"/>
    <property type="evidence" value="ECO:0007669"/>
    <property type="project" value="UniProtKB-UniRule"/>
</dbReference>
<dbReference type="CDD" id="cd03108">
    <property type="entry name" value="AdSS"/>
    <property type="match status" value="1"/>
</dbReference>
<feature type="binding site" description="in other chain" evidence="8">
    <location>
        <position position="225"/>
    </location>
    <ligand>
        <name>IMP</name>
        <dbReference type="ChEBI" id="CHEBI:58053"/>
        <note>ligand shared between dimeric partners</note>
    </ligand>
</feature>
<dbReference type="FunFam" id="3.90.170.10:FF:000001">
    <property type="entry name" value="Adenylosuccinate synthetase"/>
    <property type="match status" value="1"/>
</dbReference>
<feature type="binding site" evidence="8">
    <location>
        <position position="145"/>
    </location>
    <ligand>
        <name>IMP</name>
        <dbReference type="ChEBI" id="CHEBI:58053"/>
        <note>ligand shared between dimeric partners</note>
    </ligand>
</feature>
<accession>A0A2W2AJ82</accession>
<feature type="active site" description="Proton acceptor" evidence="8">
    <location>
        <position position="13"/>
    </location>
</feature>
<evidence type="ECO:0000256" key="5">
    <source>
        <dbReference type="ARBA" id="ARBA00022755"/>
    </source>
</evidence>
<dbReference type="NCBIfam" id="NF002223">
    <property type="entry name" value="PRK01117.1"/>
    <property type="match status" value="1"/>
</dbReference>
<keyword evidence="5 8" id="KW-0658">Purine biosynthesis</keyword>
<feature type="binding site" evidence="8">
    <location>
        <begin position="332"/>
        <end position="334"/>
    </location>
    <ligand>
        <name>GTP</name>
        <dbReference type="ChEBI" id="CHEBI:37565"/>
    </ligand>
</feature>
<dbReference type="OrthoDB" id="9807553at2"/>
<evidence type="ECO:0000256" key="1">
    <source>
        <dbReference type="ARBA" id="ARBA00011738"/>
    </source>
</evidence>
<feature type="binding site" evidence="8">
    <location>
        <position position="13"/>
    </location>
    <ligand>
        <name>Mg(2+)</name>
        <dbReference type="ChEBI" id="CHEBI:18420"/>
    </ligand>
</feature>
<dbReference type="GO" id="GO:0005525">
    <property type="term" value="F:GTP binding"/>
    <property type="evidence" value="ECO:0007669"/>
    <property type="project" value="UniProtKB-UniRule"/>
</dbReference>
<dbReference type="EC" id="6.3.4.4" evidence="8 10"/>
<dbReference type="Pfam" id="PF00709">
    <property type="entry name" value="Adenylsucc_synt"/>
    <property type="match status" value="1"/>
</dbReference>
<dbReference type="HAMAP" id="MF_00011">
    <property type="entry name" value="Adenylosucc_synth"/>
    <property type="match status" value="1"/>
</dbReference>
<dbReference type="PANTHER" id="PTHR11846:SF0">
    <property type="entry name" value="ADENYLOSUCCINATE SYNTHETASE"/>
    <property type="match status" value="1"/>
</dbReference>
<feature type="binding site" evidence="8">
    <location>
        <begin position="413"/>
        <end position="415"/>
    </location>
    <ligand>
        <name>GTP</name>
        <dbReference type="ChEBI" id="CHEBI:37565"/>
    </ligand>
</feature>
<feature type="binding site" evidence="8">
    <location>
        <position position="40"/>
    </location>
    <ligand>
        <name>Mg(2+)</name>
        <dbReference type="ChEBI" id="CHEBI:18420"/>
    </ligand>
</feature>
<keyword evidence="2 8" id="KW-0436">Ligase</keyword>
<proteinExistence type="inferred from homology"/>
<comment type="pathway">
    <text evidence="8 10">Purine metabolism; AMP biosynthesis via de novo pathway; AMP from IMP: step 1/2.</text>
</comment>
<feature type="binding site" description="in other chain" evidence="8">
    <location>
        <position position="131"/>
    </location>
    <ligand>
        <name>IMP</name>
        <dbReference type="ChEBI" id="CHEBI:58053"/>
        <note>ligand shared between dimeric partners</note>
    </ligand>
</feature>
<comment type="subcellular location">
    <subcellularLocation>
        <location evidence="8">Cytoplasm</location>
    </subcellularLocation>
</comment>
<dbReference type="AlphaFoldDB" id="A0A2W2AJ82"/>
<name>A0A2W2AJ82_9BACT</name>
<feature type="binding site" description="in other chain" evidence="8">
    <location>
        <begin position="13"/>
        <end position="16"/>
    </location>
    <ligand>
        <name>IMP</name>
        <dbReference type="ChEBI" id="CHEBI:58053"/>
        <note>ligand shared between dimeric partners</note>
    </ligand>
</feature>
<dbReference type="InterPro" id="IPR042111">
    <property type="entry name" value="Adenylosuccinate_synth_dom3"/>
</dbReference>
<dbReference type="GO" id="GO:0044208">
    <property type="term" value="P:'de novo' AMP biosynthetic process"/>
    <property type="evidence" value="ECO:0007669"/>
    <property type="project" value="UniProtKB-UniRule"/>
</dbReference>
<gene>
    <name evidence="8" type="primary">purA</name>
    <name evidence="11" type="ORF">DN068_13200</name>
</gene>
<evidence type="ECO:0000256" key="4">
    <source>
        <dbReference type="ARBA" id="ARBA00022741"/>
    </source>
</evidence>
<dbReference type="Proteomes" id="UP000248745">
    <property type="component" value="Unassembled WGS sequence"/>
</dbReference>
<reference evidence="11 12" key="1">
    <citation type="submission" date="2018-06" db="EMBL/GenBank/DDBJ databases">
        <title>Mucibacter soli gen. nov., sp. nov., a new member of the family Chitinophagaceae producing mucin.</title>
        <authorList>
            <person name="Kim M.-K."/>
            <person name="Park S."/>
            <person name="Kim T.-S."/>
            <person name="Joung Y."/>
            <person name="Han J.-H."/>
            <person name="Kim S.B."/>
        </authorList>
    </citation>
    <scope>NUCLEOTIDE SEQUENCE [LARGE SCALE GENOMIC DNA]</scope>
    <source>
        <strain evidence="11 12">R1-15</strain>
    </source>
</reference>
<dbReference type="EMBL" id="QKTW01000018">
    <property type="protein sequence ID" value="PZF72310.1"/>
    <property type="molecule type" value="Genomic_DNA"/>
</dbReference>
<dbReference type="RefSeq" id="WP_110999405.1">
    <property type="nucleotide sequence ID" value="NZ_QKTW01000018.1"/>
</dbReference>
<evidence type="ECO:0000256" key="7">
    <source>
        <dbReference type="ARBA" id="ARBA00023134"/>
    </source>
</evidence>
<comment type="caution">
    <text evidence="11">The sequence shown here is derived from an EMBL/GenBank/DDBJ whole genome shotgun (WGS) entry which is preliminary data.</text>
</comment>
<dbReference type="Gene3D" id="1.10.300.10">
    <property type="entry name" value="Adenylosuccinate Synthetase, subunit A, domain 2"/>
    <property type="match status" value="1"/>
</dbReference>
<dbReference type="NCBIfam" id="TIGR00184">
    <property type="entry name" value="purA"/>
    <property type="match status" value="1"/>
</dbReference>
<keyword evidence="7 8" id="KW-0342">GTP-binding</keyword>
<feature type="binding site" evidence="8">
    <location>
        <begin position="12"/>
        <end position="18"/>
    </location>
    <ligand>
        <name>GTP</name>
        <dbReference type="ChEBI" id="CHEBI:37565"/>
    </ligand>
</feature>
<evidence type="ECO:0000256" key="2">
    <source>
        <dbReference type="ARBA" id="ARBA00022598"/>
    </source>
</evidence>
<evidence type="ECO:0000256" key="10">
    <source>
        <dbReference type="RuleBase" id="RU000520"/>
    </source>
</evidence>
<dbReference type="InterPro" id="IPR001114">
    <property type="entry name" value="Adenylosuccinate_synthetase"/>
</dbReference>
<comment type="cofactor">
    <cofactor evidence="8">
        <name>Mg(2+)</name>
        <dbReference type="ChEBI" id="CHEBI:18420"/>
    </cofactor>
    <text evidence="8">Binds 1 Mg(2+) ion per subunit.</text>
</comment>
<keyword evidence="4 8" id="KW-0547">Nucleotide-binding</keyword>
<feature type="binding site" description="in other chain" evidence="8">
    <location>
        <position position="304"/>
    </location>
    <ligand>
        <name>IMP</name>
        <dbReference type="ChEBI" id="CHEBI:58053"/>
        <note>ligand shared between dimeric partners</note>
    </ligand>
</feature>
<evidence type="ECO:0000256" key="6">
    <source>
        <dbReference type="ARBA" id="ARBA00022842"/>
    </source>
</evidence>
<feature type="binding site" evidence="8">
    <location>
        <begin position="300"/>
        <end position="306"/>
    </location>
    <ligand>
        <name>substrate</name>
    </ligand>
</feature>